<dbReference type="Pfam" id="PF07584">
    <property type="entry name" value="BatA"/>
    <property type="match status" value="1"/>
</dbReference>
<keyword evidence="1" id="KW-0472">Membrane</keyword>
<dbReference type="RefSeq" id="WP_068377725.1">
    <property type="nucleotide sequence ID" value="NZ_LSNE01000006.1"/>
</dbReference>
<dbReference type="OrthoDB" id="6382829at2"/>
<feature type="domain" description="Aerotolerance regulator N-terminal" evidence="2">
    <location>
        <begin position="9"/>
        <end position="82"/>
    </location>
</feature>
<dbReference type="InterPro" id="IPR011933">
    <property type="entry name" value="Double_TM_dom"/>
</dbReference>
<comment type="caution">
    <text evidence="3">The sequence shown here is derived from an EMBL/GenBank/DDBJ whole genome shotgun (WGS) entry which is preliminary data.</text>
</comment>
<sequence length="460" mass="51417">MNESLGLLWQQPWYALTALAVLIPIIIHLLNRSRGKLVTFAHVALLRNTKPQPTSELRLTQRVLLLLRLLMLLTAAALLSSPFWPPSQSETEVIMLTQDWLNNSNKAEKQQIATRLGKQQAILLDSPATLSQELSEQDILNWQTQKSQHTLNIWAKVQSHALGRDAQTPLVVYTSNRASQFVGEKVALTQPIDWQVLNINNNSAPEPLAILLIYQNDRQRDASYINAALSALQKQSAMPIQVSTLTETAFAQTLTNNVLPQAQLILWLSSAPLAPELVAHSTDQNVILMDAPQISRKDLWQLAYPTLLLAELKGDVLATAANPAFNAELSEVLWQTSLGLPLLSQLNIKQTKLLQFYSRFNPDWNTLVELPTFPLILGEWLYKAIPEQQKLARQVIEQQQITAKPVASQPQPTRSISPNSQQHSSLMSLLAILLLILFSVERIYSKKSRSTNITTVDGGQ</sequence>
<feature type="transmembrane region" description="Helical" evidence="1">
    <location>
        <begin position="65"/>
        <end position="84"/>
    </location>
</feature>
<dbReference type="NCBIfam" id="TIGR02226">
    <property type="entry name" value="two_anch"/>
    <property type="match status" value="1"/>
</dbReference>
<dbReference type="PANTHER" id="PTHR37464:SF1">
    <property type="entry name" value="BLL2463 PROTEIN"/>
    <property type="match status" value="1"/>
</dbReference>
<dbReference type="EMBL" id="LSNE01000006">
    <property type="protein sequence ID" value="KXI28626.1"/>
    <property type="molecule type" value="Genomic_DNA"/>
</dbReference>
<evidence type="ECO:0000256" key="1">
    <source>
        <dbReference type="SAM" id="Phobius"/>
    </source>
</evidence>
<dbReference type="InterPro" id="IPR024163">
    <property type="entry name" value="Aerotolerance_reg_N"/>
</dbReference>
<evidence type="ECO:0000313" key="4">
    <source>
        <dbReference type="Proteomes" id="UP000070299"/>
    </source>
</evidence>
<dbReference type="Proteomes" id="UP000070299">
    <property type="component" value="Unassembled WGS sequence"/>
</dbReference>
<keyword evidence="1" id="KW-1133">Transmembrane helix</keyword>
<proteinExistence type="predicted"/>
<dbReference type="STRING" id="1799789.AX660_16200"/>
<dbReference type="PANTHER" id="PTHR37464">
    <property type="entry name" value="BLL2463 PROTEIN"/>
    <property type="match status" value="1"/>
</dbReference>
<dbReference type="AlphaFoldDB" id="A0A136A052"/>
<keyword evidence="1" id="KW-0812">Transmembrane</keyword>
<feature type="transmembrane region" description="Helical" evidence="1">
    <location>
        <begin position="12"/>
        <end position="30"/>
    </location>
</feature>
<gene>
    <name evidence="3" type="ORF">AX660_16200</name>
</gene>
<keyword evidence="4" id="KW-1185">Reference proteome</keyword>
<protein>
    <recommendedName>
        <fullName evidence="2">Aerotolerance regulator N-terminal domain-containing protein</fullName>
    </recommendedName>
</protein>
<evidence type="ECO:0000313" key="3">
    <source>
        <dbReference type="EMBL" id="KXI28626.1"/>
    </source>
</evidence>
<name>A0A136A052_9ALTE</name>
<accession>A0A136A052</accession>
<evidence type="ECO:0000259" key="2">
    <source>
        <dbReference type="Pfam" id="PF07584"/>
    </source>
</evidence>
<organism evidence="3 4">
    <name type="scientific">Paraglaciecola hydrolytica</name>
    <dbReference type="NCBI Taxonomy" id="1799789"/>
    <lineage>
        <taxon>Bacteria</taxon>
        <taxon>Pseudomonadati</taxon>
        <taxon>Pseudomonadota</taxon>
        <taxon>Gammaproteobacteria</taxon>
        <taxon>Alteromonadales</taxon>
        <taxon>Alteromonadaceae</taxon>
        <taxon>Paraglaciecola</taxon>
    </lineage>
</organism>
<reference evidence="4" key="1">
    <citation type="submission" date="2016-02" db="EMBL/GenBank/DDBJ databases">
        <authorList>
            <person name="Schultz-Johansen M."/>
            <person name="Glaring M.A."/>
            <person name="Bech P.K."/>
            <person name="Stougaard P."/>
        </authorList>
    </citation>
    <scope>NUCLEOTIDE SEQUENCE [LARGE SCALE GENOMIC DNA]</scope>
    <source>
        <strain evidence="4">S66</strain>
    </source>
</reference>